<reference evidence="1 2" key="1">
    <citation type="submission" date="2016-10" db="EMBL/GenBank/DDBJ databases">
        <title>Draft Genome sequence of Alkanindiges sp. strain H1.</title>
        <authorList>
            <person name="Subhash Y."/>
            <person name="Lee S."/>
        </authorList>
    </citation>
    <scope>NUCLEOTIDE SEQUENCE [LARGE SCALE GENOMIC DNA]</scope>
    <source>
        <strain evidence="1 2">H1</strain>
    </source>
</reference>
<dbReference type="RefSeq" id="WP_076879208.1">
    <property type="nucleotide sequence ID" value="NZ_MLCN01000047.1"/>
</dbReference>
<dbReference type="AlphaFoldDB" id="A0A1S8CQI4"/>
<sequence length="207" mass="23674">MVTTRFKDSSAKSLINKAVQTGFEEALLKNFNHFVQKSFNVKPKLVMNRSKHAIYGRHLMIGLASRGTNELFISTKTQDRDIHITLNENYGYCFYAADGTAYSYVAYRAYPLVPQDISNAKLAELARCVSFDDAIENIRNSRRDILNKRLMVAYVGYYLRVLGLDTPRVVFDPSEIQRLTVRFDSAFKIATILSEAHSYLVPSFKQH</sequence>
<name>A0A1S8CQI4_9GAMM</name>
<evidence type="ECO:0000313" key="2">
    <source>
        <dbReference type="Proteomes" id="UP000192132"/>
    </source>
</evidence>
<gene>
    <name evidence="1" type="ORF">BKE30_13985</name>
</gene>
<comment type="caution">
    <text evidence="1">The sequence shown here is derived from an EMBL/GenBank/DDBJ whole genome shotgun (WGS) entry which is preliminary data.</text>
</comment>
<proteinExistence type="predicted"/>
<organism evidence="1 2">
    <name type="scientific">Alkanindiges hydrocarboniclasticus</name>
    <dbReference type="NCBI Taxonomy" id="1907941"/>
    <lineage>
        <taxon>Bacteria</taxon>
        <taxon>Pseudomonadati</taxon>
        <taxon>Pseudomonadota</taxon>
        <taxon>Gammaproteobacteria</taxon>
        <taxon>Moraxellales</taxon>
        <taxon>Moraxellaceae</taxon>
        <taxon>Alkanindiges</taxon>
    </lineage>
</organism>
<evidence type="ECO:0000313" key="1">
    <source>
        <dbReference type="EMBL" id="ONG37670.1"/>
    </source>
</evidence>
<accession>A0A1S8CQI4</accession>
<dbReference type="Proteomes" id="UP000192132">
    <property type="component" value="Unassembled WGS sequence"/>
</dbReference>
<keyword evidence="2" id="KW-1185">Reference proteome</keyword>
<dbReference type="EMBL" id="MLCN01000047">
    <property type="protein sequence ID" value="ONG37670.1"/>
    <property type="molecule type" value="Genomic_DNA"/>
</dbReference>
<protein>
    <submittedName>
        <fullName evidence="1">Uncharacterized protein</fullName>
    </submittedName>
</protein>